<keyword evidence="4" id="KW-1185">Reference proteome</keyword>
<evidence type="ECO:0000313" key="4">
    <source>
        <dbReference type="Proteomes" id="UP000635606"/>
    </source>
</evidence>
<dbReference type="InterPro" id="IPR002213">
    <property type="entry name" value="UDP_glucos_trans"/>
</dbReference>
<evidence type="ECO:0000313" key="3">
    <source>
        <dbReference type="EMBL" id="GIJ68334.1"/>
    </source>
</evidence>
<dbReference type="EMBL" id="BOPH01000039">
    <property type="protein sequence ID" value="GIJ68334.1"/>
    <property type="molecule type" value="Genomic_DNA"/>
</dbReference>
<evidence type="ECO:0000259" key="1">
    <source>
        <dbReference type="Pfam" id="PF03033"/>
    </source>
</evidence>
<dbReference type="InterPro" id="IPR050426">
    <property type="entry name" value="Glycosyltransferase_28"/>
</dbReference>
<dbReference type="SUPFAM" id="SSF53756">
    <property type="entry name" value="UDP-Glycosyltransferase/glycogen phosphorylase"/>
    <property type="match status" value="1"/>
</dbReference>
<dbReference type="InterPro" id="IPR010610">
    <property type="entry name" value="EryCIII-like_C"/>
</dbReference>
<dbReference type="GO" id="GO:0016758">
    <property type="term" value="F:hexosyltransferase activity"/>
    <property type="evidence" value="ECO:0007669"/>
    <property type="project" value="InterPro"/>
</dbReference>
<dbReference type="InterPro" id="IPR004276">
    <property type="entry name" value="GlycoTrans_28_N"/>
</dbReference>
<dbReference type="GO" id="GO:0008194">
    <property type="term" value="F:UDP-glycosyltransferase activity"/>
    <property type="evidence" value="ECO:0007669"/>
    <property type="project" value="InterPro"/>
</dbReference>
<sequence length="397" mass="42473">MAHIVVVTLGTRGDVVPYLALGCALREVGHRTTIATHGSLRAPVERAGLGFAALPVEFDTGGPRTLTSTRLARTLAHRWLDIGRAVTDASKDADLLLLAAMGWIGYHVAQARGVPSMGAFLQPLEPTREFPPPLLTTRSLGGRGNRTAARWFRVLGQAPFARHTAALRRELGLPPLGPRATFRRMAAEGWPVLHGFSPVVVPPPADWPAHRPVTGYWWPPAGDVLSSRLQRFLDDGEPPVFIGFGSMSAPGLGELVEATLARLRRRVVVQRGTARLAPDRPDVLVVDEEPHDALFPRVAAVVHHAGAGTTAAALRAGVPAVCVPFTADQPFWAQRVAALGAGPPTLRRRDLTPRRLADAIGAAEGYRRSAASVAARLATENGVARAVTEIVRRLPVP</sequence>
<dbReference type="FunFam" id="3.40.50.2000:FF:000009">
    <property type="entry name" value="Sterol 3-beta-glucosyltransferase UGT80A2"/>
    <property type="match status" value="1"/>
</dbReference>
<keyword evidence="3" id="KW-0808">Transferase</keyword>
<evidence type="ECO:0000259" key="2">
    <source>
        <dbReference type="Pfam" id="PF06722"/>
    </source>
</evidence>
<dbReference type="RefSeq" id="WP_203928280.1">
    <property type="nucleotide sequence ID" value="NZ_BOPH01000039.1"/>
</dbReference>
<dbReference type="AlphaFoldDB" id="A0A8J4EB87"/>
<protein>
    <submittedName>
        <fullName evidence="3">Glycosyl transferase</fullName>
    </submittedName>
</protein>
<feature type="domain" description="Glycosyltransferase family 28 N-terminal" evidence="1">
    <location>
        <begin position="4"/>
        <end position="75"/>
    </location>
</feature>
<dbReference type="GO" id="GO:0005975">
    <property type="term" value="P:carbohydrate metabolic process"/>
    <property type="evidence" value="ECO:0007669"/>
    <property type="project" value="InterPro"/>
</dbReference>
<dbReference type="PANTHER" id="PTHR48050:SF13">
    <property type="entry name" value="STEROL 3-BETA-GLUCOSYLTRANSFERASE UGT80A2"/>
    <property type="match status" value="1"/>
</dbReference>
<dbReference type="GO" id="GO:0033072">
    <property type="term" value="P:vancomycin biosynthetic process"/>
    <property type="evidence" value="ECO:0007669"/>
    <property type="project" value="UniProtKB-ARBA"/>
</dbReference>
<dbReference type="CDD" id="cd03784">
    <property type="entry name" value="GT1_Gtf-like"/>
    <property type="match status" value="1"/>
</dbReference>
<gene>
    <name evidence="3" type="ORF">Voc01_032510</name>
</gene>
<reference evidence="3" key="1">
    <citation type="submission" date="2021-01" db="EMBL/GenBank/DDBJ databases">
        <title>Whole genome shotgun sequence of Virgisporangium ochraceum NBRC 16418.</title>
        <authorList>
            <person name="Komaki H."/>
            <person name="Tamura T."/>
        </authorList>
    </citation>
    <scope>NUCLEOTIDE SEQUENCE</scope>
    <source>
        <strain evidence="3">NBRC 16418</strain>
    </source>
</reference>
<comment type="caution">
    <text evidence="3">The sequence shown here is derived from an EMBL/GenBank/DDBJ whole genome shotgun (WGS) entry which is preliminary data.</text>
</comment>
<dbReference type="Gene3D" id="3.40.50.2000">
    <property type="entry name" value="Glycogen Phosphorylase B"/>
    <property type="match status" value="2"/>
</dbReference>
<proteinExistence type="predicted"/>
<dbReference type="Proteomes" id="UP000635606">
    <property type="component" value="Unassembled WGS sequence"/>
</dbReference>
<dbReference type="PANTHER" id="PTHR48050">
    <property type="entry name" value="STEROL 3-BETA-GLUCOSYLTRANSFERASE"/>
    <property type="match status" value="1"/>
</dbReference>
<name>A0A8J4EB87_9ACTN</name>
<dbReference type="Pfam" id="PF06722">
    <property type="entry name" value="EryCIII-like_C"/>
    <property type="match status" value="1"/>
</dbReference>
<dbReference type="Pfam" id="PF03033">
    <property type="entry name" value="Glyco_transf_28"/>
    <property type="match status" value="1"/>
</dbReference>
<feature type="domain" description="Erythromycin biosynthesis protein CIII-like C-terminal" evidence="2">
    <location>
        <begin position="281"/>
        <end position="394"/>
    </location>
</feature>
<organism evidence="3 4">
    <name type="scientific">Virgisporangium ochraceum</name>
    <dbReference type="NCBI Taxonomy" id="65505"/>
    <lineage>
        <taxon>Bacteria</taxon>
        <taxon>Bacillati</taxon>
        <taxon>Actinomycetota</taxon>
        <taxon>Actinomycetes</taxon>
        <taxon>Micromonosporales</taxon>
        <taxon>Micromonosporaceae</taxon>
        <taxon>Virgisporangium</taxon>
    </lineage>
</organism>
<accession>A0A8J4EB87</accession>